<feature type="compositionally biased region" description="Pro residues" evidence="1">
    <location>
        <begin position="1018"/>
        <end position="1041"/>
    </location>
</feature>
<comment type="caution">
    <text evidence="2">The sequence shown here is derived from an EMBL/GenBank/DDBJ whole genome shotgun (WGS) entry which is preliminary data.</text>
</comment>
<accession>A0ABQ9YGH3</accession>
<sequence length="1050" mass="116113">MSDVLECDFFKDQSLWSTLFSNSPNLLCLIASYSSSSATAFLSASDRNMKVLFLLSTEYASSLRTFFAHLSETRPSIAASLIGDPIFRIVDWLVRSLVETVYIVPSAANTHRCLSFGTDTADWTAFLGVLGTITRNDKKQTQNAETPSGQVLLLCLLILLSASTDNVLSDAAVSEIACGCGLSEGEVKAILFETPLSFPIAADWMLKTDEFNTDEYPSVCASIGPTLLKWNSANNPNRSDPPEGYLTAVLVMNTLRCLVNVFNTVNPTFVPHPSFSPSLTIRQTMPSFWKAQPILTTLPALRTFVVQLSTLACSTFVRNNPLELRQRLSVEITAMIHILPHLDAPSKLSALALLSKQLSNYSESREYNLLNICEVVLELALSASYRTPTTLLQKTRQFVFDFVPIPQPSPFGGGRPSIQNELEASISDQLDMAEGEERWMLFTQLLCTTHCIPKDTIETMLFEAENDDQYRVVLSSLTLGAIMFVNQGVSFSDEGQTRLLRCAGQTNNVELASHAWDWIEKGCQLPTRPSMHGRIVGRMEVSEEMTNLLLKVLGDLTSGWRGEEREDDDGGAVESEKERKKIILSCLHILSKQIMWTNLDSTQFIPVLIQLTQNADAPTVCTLIEVFAGIATRTSNSANPISLSTIEVSVASQSSPVTQSLLSFVSSFLLKSILADPQSSFLTANPFRMQPQSSNMPIDVAIKMIWLKLEDDQSGTGESLMKRAIEIGCELLESTLQASENQPSPLNRVASLLTPQSHPNLSPFEIWRALHTLFSSPNQRFTTNTLFRLSEFFNRLVETILRASCDCGMSENDEEMSVKSFFSSIVASLMTPLVAVKQKEWAARPALLKLLHSTATLLIRHDSSLSDLSQFAENIYQTKQRGDGRKKMHCRTSRQHDTQSVDVIITTFAEEGVEDRVEVNANVNQRYLLFLGANANPTPFGMDVFANTPMANPFVNPHTDNPFVNTQTDNPFANTPMANPFVNPHTDNPFVNTQTDNPFGNPPTDNPFGHPPTDHPFGNPPTDHPFGNPPTDHPFGNPPTGNPLRGFGWV</sequence>
<keyword evidence="3" id="KW-1185">Reference proteome</keyword>
<feature type="region of interest" description="Disordered" evidence="1">
    <location>
        <begin position="986"/>
        <end position="1050"/>
    </location>
</feature>
<dbReference type="EMBL" id="JARBJD010000009">
    <property type="protein sequence ID" value="KAK2962852.1"/>
    <property type="molecule type" value="Genomic_DNA"/>
</dbReference>
<evidence type="ECO:0000313" key="2">
    <source>
        <dbReference type="EMBL" id="KAK2962852.1"/>
    </source>
</evidence>
<feature type="compositionally biased region" description="Polar residues" evidence="1">
    <location>
        <begin position="986"/>
        <end position="998"/>
    </location>
</feature>
<evidence type="ECO:0000256" key="1">
    <source>
        <dbReference type="SAM" id="MobiDB-lite"/>
    </source>
</evidence>
<reference evidence="2 3" key="1">
    <citation type="journal article" date="2022" name="bioRxiv">
        <title>Genomics of Preaxostyla Flagellates Illuminates Evolutionary Transitions and the Path Towards Mitochondrial Loss.</title>
        <authorList>
            <person name="Novak L.V.F."/>
            <person name="Treitli S.C."/>
            <person name="Pyrih J."/>
            <person name="Halakuc P."/>
            <person name="Pipaliya S.V."/>
            <person name="Vacek V."/>
            <person name="Brzon O."/>
            <person name="Soukal P."/>
            <person name="Eme L."/>
            <person name="Dacks J.B."/>
            <person name="Karnkowska A."/>
            <person name="Elias M."/>
            <person name="Hampl V."/>
        </authorList>
    </citation>
    <scope>NUCLEOTIDE SEQUENCE [LARGE SCALE GENOMIC DNA]</scope>
    <source>
        <strain evidence="2">NAU3</strain>
        <tissue evidence="2">Gut</tissue>
    </source>
</reference>
<gene>
    <name evidence="2" type="ORF">BLNAU_2287</name>
</gene>
<name>A0ABQ9YGH3_9EUKA</name>
<evidence type="ECO:0000313" key="3">
    <source>
        <dbReference type="Proteomes" id="UP001281761"/>
    </source>
</evidence>
<organism evidence="2 3">
    <name type="scientific">Blattamonas nauphoetae</name>
    <dbReference type="NCBI Taxonomy" id="2049346"/>
    <lineage>
        <taxon>Eukaryota</taxon>
        <taxon>Metamonada</taxon>
        <taxon>Preaxostyla</taxon>
        <taxon>Oxymonadida</taxon>
        <taxon>Blattamonas</taxon>
    </lineage>
</organism>
<proteinExistence type="predicted"/>
<dbReference type="Proteomes" id="UP001281761">
    <property type="component" value="Unassembled WGS sequence"/>
</dbReference>
<protein>
    <submittedName>
        <fullName evidence="2">Uncharacterized protein</fullName>
    </submittedName>
</protein>